<keyword evidence="3" id="KW-1185">Reference proteome</keyword>
<comment type="caution">
    <text evidence="2">The sequence shown here is derived from an EMBL/GenBank/DDBJ whole genome shotgun (WGS) entry which is preliminary data.</text>
</comment>
<evidence type="ECO:0000313" key="2">
    <source>
        <dbReference type="EMBL" id="MBN7800141.1"/>
    </source>
</evidence>
<organism evidence="2 3">
    <name type="scientific">Algoriphagus aestuariicola</name>
    <dbReference type="NCBI Taxonomy" id="1852016"/>
    <lineage>
        <taxon>Bacteria</taxon>
        <taxon>Pseudomonadati</taxon>
        <taxon>Bacteroidota</taxon>
        <taxon>Cytophagia</taxon>
        <taxon>Cytophagales</taxon>
        <taxon>Cyclobacteriaceae</taxon>
        <taxon>Algoriphagus</taxon>
    </lineage>
</organism>
<feature type="transmembrane region" description="Helical" evidence="1">
    <location>
        <begin position="30"/>
        <end position="51"/>
    </location>
</feature>
<evidence type="ECO:0000313" key="3">
    <source>
        <dbReference type="Proteomes" id="UP000664698"/>
    </source>
</evidence>
<gene>
    <name evidence="2" type="ORF">J0A67_04670</name>
</gene>
<dbReference type="EMBL" id="JAFKCW010000001">
    <property type="protein sequence ID" value="MBN7800141.1"/>
    <property type="molecule type" value="Genomic_DNA"/>
</dbReference>
<accession>A0ABS3BLG5</accession>
<sequence>MRYQKLGNDAQKAEDPEETKALRKAQIRMLPNMILLAIGIAGNLIIIKMIMSGPQWDG</sequence>
<reference evidence="2 3" key="1">
    <citation type="submission" date="2021-03" db="EMBL/GenBank/DDBJ databases">
        <title>novel species isolated from a fishpond in China.</title>
        <authorList>
            <person name="Lu H."/>
            <person name="Cai Z."/>
        </authorList>
    </citation>
    <scope>NUCLEOTIDE SEQUENCE [LARGE SCALE GENOMIC DNA]</scope>
    <source>
        <strain evidence="2 3">JCM 31546</strain>
    </source>
</reference>
<evidence type="ECO:0000256" key="1">
    <source>
        <dbReference type="SAM" id="Phobius"/>
    </source>
</evidence>
<protein>
    <submittedName>
        <fullName evidence="2">Uncharacterized protein</fullName>
    </submittedName>
</protein>
<proteinExistence type="predicted"/>
<dbReference type="RefSeq" id="WP_206568100.1">
    <property type="nucleotide sequence ID" value="NZ_JAFKCW010000001.1"/>
</dbReference>
<name>A0ABS3BLG5_9BACT</name>
<keyword evidence="1" id="KW-0812">Transmembrane</keyword>
<keyword evidence="1" id="KW-1133">Transmembrane helix</keyword>
<dbReference type="Proteomes" id="UP000664698">
    <property type="component" value="Unassembled WGS sequence"/>
</dbReference>
<keyword evidence="1" id="KW-0472">Membrane</keyword>